<dbReference type="PROSITE" id="PS00221">
    <property type="entry name" value="MIP"/>
    <property type="match status" value="1"/>
</dbReference>
<dbReference type="AlphaFoldDB" id="A0A7S4ZE06"/>
<reference evidence="9" key="1">
    <citation type="submission" date="2018-03" db="EMBL/GenBank/DDBJ databases">
        <authorList>
            <person name="Jia Y."/>
        </authorList>
    </citation>
    <scope>NUCLEOTIDE SEQUENCE</scope>
    <source>
        <tissue evidence="9">Mantle</tissue>
    </source>
</reference>
<feature type="transmembrane region" description="Helical" evidence="8">
    <location>
        <begin position="228"/>
        <end position="248"/>
    </location>
</feature>
<dbReference type="InterPro" id="IPR023271">
    <property type="entry name" value="Aquaporin-like"/>
</dbReference>
<comment type="subcellular location">
    <subcellularLocation>
        <location evidence="1">Membrane</location>
        <topology evidence="1">Multi-pass membrane protein</topology>
    </subcellularLocation>
</comment>
<dbReference type="GO" id="GO:0005886">
    <property type="term" value="C:plasma membrane"/>
    <property type="evidence" value="ECO:0007669"/>
    <property type="project" value="TreeGrafter"/>
</dbReference>
<evidence type="ECO:0000313" key="9">
    <source>
        <dbReference type="EMBL" id="QCF59153.1"/>
    </source>
</evidence>
<evidence type="ECO:0000256" key="8">
    <source>
        <dbReference type="SAM" id="Phobius"/>
    </source>
</evidence>
<dbReference type="InterPro" id="IPR034294">
    <property type="entry name" value="Aquaporin_transptr"/>
</dbReference>
<dbReference type="Pfam" id="PF00230">
    <property type="entry name" value="MIP"/>
    <property type="match status" value="1"/>
</dbReference>
<accession>A0A7S4ZE06</accession>
<dbReference type="PANTHER" id="PTHR19139">
    <property type="entry name" value="AQUAPORIN TRANSPORTER"/>
    <property type="match status" value="1"/>
</dbReference>
<feature type="transmembrane region" description="Helical" evidence="8">
    <location>
        <begin position="58"/>
        <end position="79"/>
    </location>
</feature>
<feature type="transmembrane region" description="Helical" evidence="8">
    <location>
        <begin position="178"/>
        <end position="196"/>
    </location>
</feature>
<dbReference type="Gene3D" id="1.20.1080.10">
    <property type="entry name" value="Glycerol uptake facilitator protein"/>
    <property type="match status" value="1"/>
</dbReference>
<organism evidence="9">
    <name type="scientific">Haliotis discus hannai</name>
    <name type="common">Japanese abalone</name>
    <dbReference type="NCBI Taxonomy" id="42344"/>
    <lineage>
        <taxon>Eukaryota</taxon>
        <taxon>Metazoa</taxon>
        <taxon>Spiralia</taxon>
        <taxon>Lophotrochozoa</taxon>
        <taxon>Mollusca</taxon>
        <taxon>Gastropoda</taxon>
        <taxon>Vetigastropoda</taxon>
        <taxon>Lepetellida</taxon>
        <taxon>Haliotoidea</taxon>
        <taxon>Haliotidae</taxon>
        <taxon>Haliotis</taxon>
    </lineage>
</organism>
<evidence type="ECO:0000256" key="5">
    <source>
        <dbReference type="ARBA" id="ARBA00022989"/>
    </source>
</evidence>
<dbReference type="FunFam" id="1.20.1080.10:FF:000019">
    <property type="entry name" value="AQuaPorin or aquaglyceroporin related"/>
    <property type="match status" value="1"/>
</dbReference>
<evidence type="ECO:0000256" key="1">
    <source>
        <dbReference type="ARBA" id="ARBA00004141"/>
    </source>
</evidence>
<dbReference type="GO" id="GO:0015250">
    <property type="term" value="F:water channel activity"/>
    <property type="evidence" value="ECO:0007669"/>
    <property type="project" value="TreeGrafter"/>
</dbReference>
<keyword evidence="3 7" id="KW-0813">Transport</keyword>
<evidence type="ECO:0000256" key="6">
    <source>
        <dbReference type="ARBA" id="ARBA00023136"/>
    </source>
</evidence>
<feature type="transmembrane region" description="Helical" evidence="8">
    <location>
        <begin position="149"/>
        <end position="171"/>
    </location>
</feature>
<dbReference type="EMBL" id="MH105795">
    <property type="protein sequence ID" value="QCF59153.1"/>
    <property type="molecule type" value="mRNA"/>
</dbReference>
<evidence type="ECO:0000256" key="3">
    <source>
        <dbReference type="ARBA" id="ARBA00022448"/>
    </source>
</evidence>
<evidence type="ECO:0000256" key="7">
    <source>
        <dbReference type="RuleBase" id="RU000477"/>
    </source>
</evidence>
<keyword evidence="6 8" id="KW-0472">Membrane</keyword>
<evidence type="ECO:0000256" key="2">
    <source>
        <dbReference type="ARBA" id="ARBA00006175"/>
    </source>
</evidence>
<feature type="transmembrane region" description="Helical" evidence="8">
    <location>
        <begin position="91"/>
        <end position="111"/>
    </location>
</feature>
<dbReference type="PRINTS" id="PR00783">
    <property type="entry name" value="MINTRINSICP"/>
</dbReference>
<dbReference type="InterPro" id="IPR000425">
    <property type="entry name" value="MIP"/>
</dbReference>
<name>A0A7S4ZE06_HALDH</name>
<comment type="similarity">
    <text evidence="2 7">Belongs to the MIP/aquaporin (TC 1.A.8) family.</text>
</comment>
<dbReference type="InterPro" id="IPR022357">
    <property type="entry name" value="MIP_CS"/>
</dbReference>
<dbReference type="SUPFAM" id="SSF81338">
    <property type="entry name" value="Aquaporin-like"/>
    <property type="match status" value="1"/>
</dbReference>
<keyword evidence="5 8" id="KW-1133">Transmembrane helix</keyword>
<keyword evidence="4 7" id="KW-0812">Transmembrane</keyword>
<protein>
    <submittedName>
        <fullName evidence="9">Aquaporin 8.3-like protein</fullName>
    </submittedName>
</protein>
<evidence type="ECO:0000256" key="4">
    <source>
        <dbReference type="ARBA" id="ARBA00022692"/>
    </source>
</evidence>
<feature type="transmembrane region" description="Helical" evidence="8">
    <location>
        <begin position="26"/>
        <end position="46"/>
    </location>
</feature>
<sequence>MEKATSNDCDPLLEKKTELSRYFNSVIRPCFAEFLGVCLFVFIGCMSTQDALTVQSQVSSAAAVALAHGLTSTVLIMGFGKISGGHFNPAITVGVALAGGISPLLALGYVIAQILGGICGAGLCRAVLLDNVYQIIYGGAHFLTKVDPGRGILCETLITVILVLTVILVSVEESTKTKFAPLAIGFAVSVGILAAFNTTGGSMNPARSFGPAVLLSVSSSLSAFRLHYVYWVGPLIGSPLAAFFYRVFFATGSKRLLFHKKS</sequence>
<proteinExistence type="evidence at transcript level"/>
<dbReference type="PANTHER" id="PTHR19139:SF284">
    <property type="entry name" value="AQUAPORIN"/>
    <property type="match status" value="1"/>
</dbReference>